<evidence type="ECO:0000313" key="2">
    <source>
        <dbReference type="Proteomes" id="UP000536604"/>
    </source>
</evidence>
<dbReference type="Proteomes" id="UP000536604">
    <property type="component" value="Unassembled WGS sequence"/>
</dbReference>
<sequence>MDFLREVWTYVASKQLGSEPDSRLLALTCTLRGAIRGKVNLLAQDMRVLRLENPEAALDELIASGWLVTTTEKVMSSLPSAPELCDVPDLEGNPWNVGQGIRSRASGWLSRAMGHKKMRKKPNRLRLVAAYVAARAEPGGRISVPRVEITVACALSGPAELTELLEWLERLEWITDVGGNAAVLTAALGETTAWLAPVPPPPPTPPRVSPATTDLDAPVEARADALLSGREAEVARWVADYRDEHRHGPSWSTISDAFGWPPRSAPDRDVTQEIFRRLEAGGWLTGFGVPFGLRAGNAPDTTE</sequence>
<evidence type="ECO:0000313" key="1">
    <source>
        <dbReference type="EMBL" id="MBB6120165.1"/>
    </source>
</evidence>
<dbReference type="AlphaFoldDB" id="A0A841IUE1"/>
<dbReference type="RefSeq" id="WP_246405046.1">
    <property type="nucleotide sequence ID" value="NZ_JACHJO010000005.1"/>
</dbReference>
<comment type="caution">
    <text evidence="1">The sequence shown here is derived from an EMBL/GenBank/DDBJ whole genome shotgun (WGS) entry which is preliminary data.</text>
</comment>
<protein>
    <submittedName>
        <fullName evidence="1">Uncharacterized protein</fullName>
    </submittedName>
</protein>
<organism evidence="1 2">
    <name type="scientific">Nocardiopsis algeriensis</name>
    <dbReference type="NCBI Taxonomy" id="1478215"/>
    <lineage>
        <taxon>Bacteria</taxon>
        <taxon>Bacillati</taxon>
        <taxon>Actinomycetota</taxon>
        <taxon>Actinomycetes</taxon>
        <taxon>Streptosporangiales</taxon>
        <taxon>Nocardiopsidaceae</taxon>
        <taxon>Nocardiopsis</taxon>
    </lineage>
</organism>
<proteinExistence type="predicted"/>
<accession>A0A841IUE1</accession>
<dbReference type="EMBL" id="JACHJO010000005">
    <property type="protein sequence ID" value="MBB6120165.1"/>
    <property type="molecule type" value="Genomic_DNA"/>
</dbReference>
<name>A0A841IUE1_9ACTN</name>
<keyword evidence="2" id="KW-1185">Reference proteome</keyword>
<gene>
    <name evidence="1" type="ORF">FHS13_002116</name>
</gene>
<reference evidence="1 2" key="1">
    <citation type="submission" date="2020-08" db="EMBL/GenBank/DDBJ databases">
        <title>Genomic Encyclopedia of Type Strains, Phase III (KMG-III): the genomes of soil and plant-associated and newly described type strains.</title>
        <authorList>
            <person name="Whitman W."/>
        </authorList>
    </citation>
    <scope>NUCLEOTIDE SEQUENCE [LARGE SCALE GENOMIC DNA]</scope>
    <source>
        <strain evidence="1 2">CECT 8712</strain>
    </source>
</reference>